<evidence type="ECO:0000313" key="3">
    <source>
        <dbReference type="EMBL" id="MBM2617302.1"/>
    </source>
</evidence>
<dbReference type="NCBIfam" id="TIGR01451">
    <property type="entry name" value="B_ant_repeat"/>
    <property type="match status" value="1"/>
</dbReference>
<sequence>MHRAVLRSKAYRTLVLVVVTAVALTATITILGNRADAAITTAFSSRFQANVNGSILLRGNTNMVCPPALAACTDGQNGVATGNVLGTLNNNNYVMQYADVDGDPATFNDSTATLSLPAGSKVLFAGLYWSADTSAGNSGAAARSAADKGTVKFRTPAAATWNPVTASTVFTNGTNYAYQGFADVTALVSGAGSGVYSVADIQAGTGKDRYAGWALAIAYQNSAEPMHSLRIFDGFGVVNSNSADSSVKIGVSGFQTPQSGTVHATVGTVVYEGDLGLTGDNLMLDNQKMSDTANPEDNFFNSTVSQAGTNLTSDRSPANKNLMGVDIDQFDASGKLQNNVQNAELTLTTGGETFYPGVVTFTTDLFAPDVQSTVTGVDTDGGDLLPGDVIEYTITVRNDGTDTALQTVLTDAIPTHTTYVPGSLTIAGASKTDASGDDSAQFAGGTATYNVGTLAHNDTTTLTFRVKVDNDTPAGYPITNLANSTYKAQFTGMTVNGVPATTGMTVQQPHADLSAALSVSPTAVQRAASPNGVTYTVVVTNNGTDLEPAAKAELTLPAGVTTGPLPSGCTVAGPVVTCSAGALLKNTQATFVIPATVAAGAAAGAVASVQVSGAGADAVGPNNTASAAVRVNSAPQATADTANTTNGVAVRIDVRANDNDPDNARADLTVTLGTPPAHGNVVVDADRTITYTPDLGWAGTDSFGYFVADGEGGSDTATVTVTTDNAAPVAVDDTRATAAATRIDIPVLDNDSDPNNHPIHVASITQPPAGAGSATLTGNVVSYTPAAGFTGTATFTYAVEDSLGARTTGQIRVAVDNAKPVAADDLAGVAYRGSVTIDVLHNDTDANNDPLTIKSVGTPAHGTATITAGKIVYQAPAGFSGDATFTYVVTDGSDDATATVTVTVANAAPTAADQSVHTATDTAVRIDALLGSNDPNGDTLTVTGWTNPTYGSVARNADGTLTYTPTTAYTGNDSFDFTVGDGHGGTDTKKISIVVTNGAPIARPDPVTVPSGTVATIAVLANDSDPNNDPLTVTIDVAPQHGTASVDASGKVTYTPAAGYAGGDSFHYTVADGRGGQDGATVTVGVINTAPDARDDATSTDTDTAVTITPLGNDSDANGDALRVTAITPPGRGTAVRNADGTVTYTPNAGWFGTDAFTYSTSDVHGLTATATITVTVRNAAPIAVDDRFVVRPGVTTKLDLLANDRDPNTGQKLSVATLGSPAKGTVTLNADGTVGYRPNALTGGTDTFDYVLTDDLGLTATATVTIVIDALPTAAADTATTKGGTAVDIAVLGNDTDPEGGALTLLSVGTPGHGTATIVDGKVRYTPATGFSGDDTFTYVVRDAAGNTVTGTVTVAVANAAPVADDDAAAVLAGKQVDVDVLANDTDPNTGQKLTVTTVGTPAHGTATIVNGKVRYKAAADYAGIDTFTYTISDGQGGTAQATVTVTVSSGAAVAVPDERTTPYQQAVTVPVLANDLDPDKSLTLSSVTTPDQGTAVIVGGKVKYTPPAGFTGVAKFSYTAVDGDGNHVTTTVTITVGAPPVVPDKSLTAKPGVGVTITLPTVDEHGVPVTVKSIGKPRHGTARLNADGTVTYVAAKGFSGTDTFTYEAVDANGNPAEGTITIKVAGTNTKPVAKNDNVSVGAGDSVVIAPLKNDTDANGDKLTVVKIGKPKHGTAVLNQDGTVTYAPNQSYAGGTDSFTYTISDGHGGSATAIVTVTVDPAATDVGAGNGKLAKTGADIISVVVAGGIAVLVGGFLLMAGGDRLRLAALGLHGPGRHRPGRHRG</sequence>
<protein>
    <submittedName>
        <fullName evidence="3">Tandem-95 repeat protein</fullName>
    </submittedName>
</protein>
<evidence type="ECO:0000259" key="2">
    <source>
        <dbReference type="Pfam" id="PF01345"/>
    </source>
</evidence>
<keyword evidence="1" id="KW-0812">Transmembrane</keyword>
<dbReference type="Pfam" id="PF01345">
    <property type="entry name" value="DUF11"/>
    <property type="match status" value="2"/>
</dbReference>
<comment type="caution">
    <text evidence="3">The sequence shown here is derived from an EMBL/GenBank/DDBJ whole genome shotgun (WGS) entry which is preliminary data.</text>
</comment>
<accession>A0ABS2ABV0</accession>
<dbReference type="InterPro" id="IPR001434">
    <property type="entry name" value="OmcB-like_DUF11"/>
</dbReference>
<keyword evidence="4" id="KW-1185">Reference proteome</keyword>
<keyword evidence="1" id="KW-1133">Transmembrane helix</keyword>
<dbReference type="PANTHER" id="PTHR34720:SF9">
    <property type="entry name" value="BLR4714 PROTEIN"/>
    <property type="match status" value="1"/>
</dbReference>
<dbReference type="Proteomes" id="UP000632138">
    <property type="component" value="Unassembled WGS sequence"/>
</dbReference>
<dbReference type="Gene3D" id="2.60.40.740">
    <property type="match status" value="1"/>
</dbReference>
<dbReference type="Gene3D" id="2.60.40.3440">
    <property type="match status" value="5"/>
</dbReference>
<name>A0ABS2ABV0_9ACTN</name>
<dbReference type="InterPro" id="IPR008966">
    <property type="entry name" value="Adhesion_dom_sf"/>
</dbReference>
<proteinExistence type="predicted"/>
<dbReference type="Pfam" id="PF17963">
    <property type="entry name" value="Big_9"/>
    <property type="match status" value="12"/>
</dbReference>
<evidence type="ECO:0000313" key="4">
    <source>
        <dbReference type="Proteomes" id="UP000632138"/>
    </source>
</evidence>
<dbReference type="PANTHER" id="PTHR34720">
    <property type="entry name" value="MICROCYSTIN DEPENDENT PROTEIN"/>
    <property type="match status" value="1"/>
</dbReference>
<dbReference type="RefSeq" id="WP_203377266.1">
    <property type="nucleotide sequence ID" value="NZ_JAENHP010000004.1"/>
</dbReference>
<gene>
    <name evidence="3" type="ORF">JIG36_17245</name>
</gene>
<feature type="transmembrane region" description="Helical" evidence="1">
    <location>
        <begin position="1741"/>
        <end position="1761"/>
    </location>
</feature>
<reference evidence="3 4" key="1">
    <citation type="submission" date="2021-01" db="EMBL/GenBank/DDBJ databases">
        <title>Actinoplanes sp. nov. LDG1-06 isolated from lichen.</title>
        <authorList>
            <person name="Saeng-In P."/>
            <person name="Phongsopitanun W."/>
            <person name="Kanchanasin P."/>
            <person name="Yuki M."/>
            <person name="Kudo T."/>
            <person name="Ohkuma M."/>
            <person name="Tanasupawat S."/>
        </authorList>
    </citation>
    <scope>NUCLEOTIDE SEQUENCE [LARGE SCALE GENOMIC DNA]</scope>
    <source>
        <strain evidence="3 4">LDG1-06</strain>
    </source>
</reference>
<dbReference type="InterPro" id="IPR047589">
    <property type="entry name" value="DUF11_rpt"/>
</dbReference>
<dbReference type="Gene3D" id="2.60.40.2810">
    <property type="match status" value="7"/>
</dbReference>
<dbReference type="EMBL" id="JAENHP010000004">
    <property type="protein sequence ID" value="MBM2617302.1"/>
    <property type="molecule type" value="Genomic_DNA"/>
</dbReference>
<keyword evidence="1" id="KW-0472">Membrane</keyword>
<feature type="domain" description="DUF11" evidence="2">
    <location>
        <begin position="527"/>
        <end position="629"/>
    </location>
</feature>
<feature type="domain" description="DUF11" evidence="2">
    <location>
        <begin position="385"/>
        <end position="485"/>
    </location>
</feature>
<dbReference type="NCBIfam" id="NF012211">
    <property type="entry name" value="tand_rpt_95"/>
    <property type="match status" value="12"/>
</dbReference>
<dbReference type="SUPFAM" id="SSF49401">
    <property type="entry name" value="Bacterial adhesins"/>
    <property type="match status" value="1"/>
</dbReference>
<organism evidence="3 4">
    <name type="scientific">Paractinoplanes ovalisporus</name>
    <dbReference type="NCBI Taxonomy" id="2810368"/>
    <lineage>
        <taxon>Bacteria</taxon>
        <taxon>Bacillati</taxon>
        <taxon>Actinomycetota</taxon>
        <taxon>Actinomycetes</taxon>
        <taxon>Micromonosporales</taxon>
        <taxon>Micromonosporaceae</taxon>
        <taxon>Paractinoplanes</taxon>
    </lineage>
</organism>
<evidence type="ECO:0000256" key="1">
    <source>
        <dbReference type="SAM" id="Phobius"/>
    </source>
</evidence>